<evidence type="ECO:0000256" key="1">
    <source>
        <dbReference type="SAM" id="Phobius"/>
    </source>
</evidence>
<proteinExistence type="predicted"/>
<keyword evidence="3" id="KW-1185">Reference proteome</keyword>
<feature type="transmembrane region" description="Helical" evidence="1">
    <location>
        <begin position="61"/>
        <end position="81"/>
    </location>
</feature>
<organism evidence="2 3">
    <name type="scientific">Autumnicola musiva</name>
    <dbReference type="NCBI Taxonomy" id="3075589"/>
    <lineage>
        <taxon>Bacteria</taxon>
        <taxon>Pseudomonadati</taxon>
        <taxon>Bacteroidota</taxon>
        <taxon>Flavobacteriia</taxon>
        <taxon>Flavobacteriales</taxon>
        <taxon>Flavobacteriaceae</taxon>
        <taxon>Autumnicola</taxon>
    </lineage>
</organism>
<protein>
    <recommendedName>
        <fullName evidence="4">DUF2938 domain-containing protein</fullName>
    </recommendedName>
</protein>
<dbReference type="EMBL" id="JAVRHK010000002">
    <property type="protein sequence ID" value="MDT0675421.1"/>
    <property type="molecule type" value="Genomic_DNA"/>
</dbReference>
<reference evidence="2 3" key="1">
    <citation type="submission" date="2023-09" db="EMBL/GenBank/DDBJ databases">
        <authorList>
            <person name="Rey-Velasco X."/>
        </authorList>
    </citation>
    <scope>NUCLEOTIDE SEQUENCE [LARGE SCALE GENOMIC DNA]</scope>
    <source>
        <strain evidence="2 3">F117</strain>
    </source>
</reference>
<keyword evidence="1" id="KW-0472">Membrane</keyword>
<feature type="transmembrane region" description="Helical" evidence="1">
    <location>
        <begin position="87"/>
        <end position="111"/>
    </location>
</feature>
<gene>
    <name evidence="2" type="ORF">RM539_02340</name>
</gene>
<keyword evidence="1" id="KW-0812">Transmembrane</keyword>
<dbReference type="Proteomes" id="UP001262582">
    <property type="component" value="Unassembled WGS sequence"/>
</dbReference>
<feature type="transmembrane region" description="Helical" evidence="1">
    <location>
        <begin position="6"/>
        <end position="27"/>
    </location>
</feature>
<comment type="caution">
    <text evidence="2">The sequence shown here is derived from an EMBL/GenBank/DDBJ whole genome shotgun (WGS) entry which is preliminary data.</text>
</comment>
<evidence type="ECO:0000313" key="3">
    <source>
        <dbReference type="Proteomes" id="UP001262582"/>
    </source>
</evidence>
<dbReference type="RefSeq" id="WP_311501895.1">
    <property type="nucleotide sequence ID" value="NZ_JAVRHK010000002.1"/>
</dbReference>
<feature type="transmembrane region" description="Helical" evidence="1">
    <location>
        <begin position="123"/>
        <end position="144"/>
    </location>
</feature>
<evidence type="ECO:0000313" key="2">
    <source>
        <dbReference type="EMBL" id="MDT0675421.1"/>
    </source>
</evidence>
<accession>A0ABU3D1L3</accession>
<keyword evidence="1" id="KW-1133">Transmembrane helix</keyword>
<sequence length="146" mass="16421">MNFYVILFASVISTSVMTIFTYICAAVKRGQFRPPELLNMLISRSSIFPVEVGKTSFAGWIIHYSIGFFFVVIFSLLWNFFSVEISLLSGIIFGFGAGLIGIGGWKIMFVLNENPPEIELKSYFLQLLLAHILFGISASLVFMYGY</sequence>
<evidence type="ECO:0008006" key="4">
    <source>
        <dbReference type="Google" id="ProtNLM"/>
    </source>
</evidence>
<name>A0ABU3D1L3_9FLAO</name>